<protein>
    <submittedName>
        <fullName evidence="2">Uncharacterized protein</fullName>
    </submittedName>
</protein>
<accession>A0A6I3KW90</accession>
<reference evidence="2 3" key="1">
    <citation type="submission" date="2019-11" db="EMBL/GenBank/DDBJ databases">
        <title>Nocardia sp. nov. CT2-14 isolated from soil.</title>
        <authorList>
            <person name="Kanchanasin P."/>
            <person name="Tanasupawat S."/>
            <person name="Yuki M."/>
            <person name="Kudo T."/>
        </authorList>
    </citation>
    <scope>NUCLEOTIDE SEQUENCE [LARGE SCALE GENOMIC DNA]</scope>
    <source>
        <strain evidence="2 3">CT2-14</strain>
    </source>
</reference>
<feature type="compositionally biased region" description="Basic and acidic residues" evidence="1">
    <location>
        <begin position="16"/>
        <end position="51"/>
    </location>
</feature>
<keyword evidence="3" id="KW-1185">Reference proteome</keyword>
<feature type="region of interest" description="Disordered" evidence="1">
    <location>
        <begin position="1"/>
        <end position="68"/>
    </location>
</feature>
<dbReference type="RefSeq" id="WP_154787184.1">
    <property type="nucleotide sequence ID" value="NZ_WMBB01000003.1"/>
</dbReference>
<dbReference type="AlphaFoldDB" id="A0A6I3KW90"/>
<sequence>MSEDLSEDFPEMPPTEGRRHNDARPARDRADESPRDRDGRLPQEHDEDRSPVDPNDWQEDWDRARWAP</sequence>
<proteinExistence type="predicted"/>
<feature type="compositionally biased region" description="Acidic residues" evidence="1">
    <location>
        <begin position="1"/>
        <end position="10"/>
    </location>
</feature>
<evidence type="ECO:0000313" key="2">
    <source>
        <dbReference type="EMBL" id="MTE12735.1"/>
    </source>
</evidence>
<evidence type="ECO:0000313" key="3">
    <source>
        <dbReference type="Proteomes" id="UP000432464"/>
    </source>
</evidence>
<name>A0A6I3KW90_9NOCA</name>
<comment type="caution">
    <text evidence="2">The sequence shown here is derived from an EMBL/GenBank/DDBJ whole genome shotgun (WGS) entry which is preliminary data.</text>
</comment>
<dbReference type="EMBL" id="WMBB01000003">
    <property type="protein sequence ID" value="MTE12735.1"/>
    <property type="molecule type" value="Genomic_DNA"/>
</dbReference>
<dbReference type="Proteomes" id="UP000432464">
    <property type="component" value="Unassembled WGS sequence"/>
</dbReference>
<gene>
    <name evidence="2" type="ORF">GLP40_08115</name>
</gene>
<evidence type="ECO:0000256" key="1">
    <source>
        <dbReference type="SAM" id="MobiDB-lite"/>
    </source>
</evidence>
<organism evidence="2 3">
    <name type="scientific">Nocardia aurantiaca</name>
    <dbReference type="NCBI Taxonomy" id="2675850"/>
    <lineage>
        <taxon>Bacteria</taxon>
        <taxon>Bacillati</taxon>
        <taxon>Actinomycetota</taxon>
        <taxon>Actinomycetes</taxon>
        <taxon>Mycobacteriales</taxon>
        <taxon>Nocardiaceae</taxon>
        <taxon>Nocardia</taxon>
    </lineage>
</organism>